<feature type="region of interest" description="Disordered" evidence="6">
    <location>
        <begin position="21"/>
        <end position="63"/>
    </location>
</feature>
<evidence type="ECO:0000256" key="2">
    <source>
        <dbReference type="ARBA" id="ARBA00006889"/>
    </source>
</evidence>
<evidence type="ECO:0000256" key="5">
    <source>
        <dbReference type="ARBA" id="ARBA00023157"/>
    </source>
</evidence>
<reference evidence="9" key="1">
    <citation type="submission" date="2020-03" db="EMBL/GenBank/DDBJ databases">
        <title>Studies in the Genomics of Life Span.</title>
        <authorList>
            <person name="Glass D."/>
        </authorList>
    </citation>
    <scope>NUCLEOTIDE SEQUENCE</scope>
    <source>
        <strain evidence="9">SUZIE</strain>
        <tissue evidence="9">Muscle</tissue>
    </source>
</reference>
<feature type="compositionally biased region" description="Basic and acidic residues" evidence="6">
    <location>
        <begin position="45"/>
        <end position="62"/>
    </location>
</feature>
<dbReference type="PANTHER" id="PTHR11430:SF141">
    <property type="entry name" value="LIPOCALIN 11"/>
    <property type="match status" value="1"/>
</dbReference>
<dbReference type="InterPro" id="IPR000566">
    <property type="entry name" value="Lipocln_cytosolic_FA-bd_dom"/>
</dbReference>
<feature type="signal peptide" evidence="7">
    <location>
        <begin position="1"/>
        <end position="15"/>
    </location>
</feature>
<name>A0AA41NDR5_SCICA</name>
<feature type="chain" id="PRO_5041417466" evidence="7">
    <location>
        <begin position="16"/>
        <end position="218"/>
    </location>
</feature>
<dbReference type="Pfam" id="PF00061">
    <property type="entry name" value="Lipocalin"/>
    <property type="match status" value="1"/>
</dbReference>
<keyword evidence="3" id="KW-0964">Secreted</keyword>
<proteinExistence type="inferred from homology"/>
<dbReference type="InterPro" id="IPR002971">
    <property type="entry name" value="Maj_urinary"/>
</dbReference>
<feature type="domain" description="Lipocalin/cytosolic fatty-acid binding" evidence="8">
    <location>
        <begin position="73"/>
        <end position="209"/>
    </location>
</feature>
<comment type="subcellular location">
    <subcellularLocation>
        <location evidence="1">Secreted</location>
    </subcellularLocation>
</comment>
<evidence type="ECO:0000256" key="1">
    <source>
        <dbReference type="ARBA" id="ARBA00004613"/>
    </source>
</evidence>
<keyword evidence="10" id="KW-1185">Reference proteome</keyword>
<comment type="caution">
    <text evidence="9">The sequence shown here is derived from an EMBL/GenBank/DDBJ whole genome shotgun (WGS) entry which is preliminary data.</text>
</comment>
<evidence type="ECO:0000256" key="7">
    <source>
        <dbReference type="SAM" id="SignalP"/>
    </source>
</evidence>
<dbReference type="GO" id="GO:0036094">
    <property type="term" value="F:small molecule binding"/>
    <property type="evidence" value="ECO:0007669"/>
    <property type="project" value="InterPro"/>
</dbReference>
<dbReference type="EMBL" id="JAATJV010423623">
    <property type="protein sequence ID" value="MBZ3888483.1"/>
    <property type="molecule type" value="Genomic_DNA"/>
</dbReference>
<dbReference type="AlphaFoldDB" id="A0AA41NDR5"/>
<evidence type="ECO:0000313" key="9">
    <source>
        <dbReference type="EMBL" id="MBZ3888483.1"/>
    </source>
</evidence>
<organism evidence="9 10">
    <name type="scientific">Sciurus carolinensis</name>
    <name type="common">Eastern gray squirrel</name>
    <dbReference type="NCBI Taxonomy" id="30640"/>
    <lineage>
        <taxon>Eukaryota</taxon>
        <taxon>Metazoa</taxon>
        <taxon>Chordata</taxon>
        <taxon>Craniata</taxon>
        <taxon>Vertebrata</taxon>
        <taxon>Euteleostomi</taxon>
        <taxon>Mammalia</taxon>
        <taxon>Eutheria</taxon>
        <taxon>Euarchontoglires</taxon>
        <taxon>Glires</taxon>
        <taxon>Rodentia</taxon>
        <taxon>Sciuromorpha</taxon>
        <taxon>Sciuridae</taxon>
        <taxon>Sciurinae</taxon>
        <taxon>Sciurini</taxon>
        <taxon>Sciurus</taxon>
    </lineage>
</organism>
<keyword evidence="5" id="KW-1015">Disulfide bond</keyword>
<dbReference type="Gene3D" id="2.40.128.20">
    <property type="match status" value="1"/>
</dbReference>
<sequence>MKLLLLGVWLGLAWAQQDQSPVPVQPGFHPEQVPLGAGGRLQPSSREDGSQGHQDKDRDTKMRTGSCCLQVEGPWHTIKLGATNWSVIEEGGSYLCFMSDIKLLEDGNLNITYFHKEDGVCVQEFYIGEKTSTPGRFTFEYEGKNFLTFVATGRDFLIMDLENHNEAGVLIVVELHGRTFLVDKEGQEAYRKHTLRRGIGQDHIVDLSAHVRCTSLGS</sequence>
<evidence type="ECO:0000256" key="3">
    <source>
        <dbReference type="ARBA" id="ARBA00022525"/>
    </source>
</evidence>
<dbReference type="PANTHER" id="PTHR11430">
    <property type="entry name" value="LIPOCALIN"/>
    <property type="match status" value="1"/>
</dbReference>
<evidence type="ECO:0000256" key="4">
    <source>
        <dbReference type="ARBA" id="ARBA00022729"/>
    </source>
</evidence>
<dbReference type="InterPro" id="IPR012674">
    <property type="entry name" value="Calycin"/>
</dbReference>
<evidence type="ECO:0000259" key="8">
    <source>
        <dbReference type="Pfam" id="PF00061"/>
    </source>
</evidence>
<dbReference type="GO" id="GO:0005549">
    <property type="term" value="F:odorant binding"/>
    <property type="evidence" value="ECO:0007669"/>
    <property type="project" value="TreeGrafter"/>
</dbReference>
<dbReference type="GO" id="GO:0005615">
    <property type="term" value="C:extracellular space"/>
    <property type="evidence" value="ECO:0007669"/>
    <property type="project" value="TreeGrafter"/>
</dbReference>
<dbReference type="InterPro" id="IPR002345">
    <property type="entry name" value="Lipocalin"/>
</dbReference>
<comment type="similarity">
    <text evidence="2">Belongs to the calycin superfamily. Lipocalin family.</text>
</comment>
<dbReference type="SUPFAM" id="SSF50814">
    <property type="entry name" value="Lipocalins"/>
    <property type="match status" value="1"/>
</dbReference>
<dbReference type="PRINTS" id="PR01221">
    <property type="entry name" value="MAJORURINARY"/>
</dbReference>
<evidence type="ECO:0000313" key="10">
    <source>
        <dbReference type="Proteomes" id="UP001166674"/>
    </source>
</evidence>
<dbReference type="Proteomes" id="UP001166674">
    <property type="component" value="Unassembled WGS sequence"/>
</dbReference>
<protein>
    <submittedName>
        <fullName evidence="9">Epididymal-specific lipocalin-9</fullName>
    </submittedName>
</protein>
<gene>
    <name evidence="9" type="ORF">SUZIE_198180</name>
</gene>
<keyword evidence="4 7" id="KW-0732">Signal</keyword>
<evidence type="ECO:0000256" key="6">
    <source>
        <dbReference type="SAM" id="MobiDB-lite"/>
    </source>
</evidence>
<accession>A0AA41NDR5</accession>